<dbReference type="EMBL" id="JGYK01000001">
    <property type="protein sequence ID" value="KFI40388.1"/>
    <property type="molecule type" value="Genomic_DNA"/>
</dbReference>
<gene>
    <name evidence="1" type="ORF">BACT_1090</name>
</gene>
<keyword evidence="2" id="KW-1185">Reference proteome</keyword>
<protein>
    <submittedName>
        <fullName evidence="1">Uncharacterized protein</fullName>
    </submittedName>
</protein>
<dbReference type="AlphaFoldDB" id="A0A086Z1I8"/>
<dbReference type="Proteomes" id="UP000029015">
    <property type="component" value="Unassembled WGS sequence"/>
</dbReference>
<sequence length="101" mass="11183">MAERAHAHLRLSDLHPDAALPMTDGGWKLNGWVEDDGSKRAVIDYPGDADGGWDYPPFSIEATAGKVSLSMAEAERDITITRRMARRLGQWLMDATKEEDA</sequence>
<evidence type="ECO:0000313" key="2">
    <source>
        <dbReference type="Proteomes" id="UP000029015"/>
    </source>
</evidence>
<dbReference type="STRING" id="1437605.AB656_04065"/>
<accession>A0A086Z1I8</accession>
<organism evidence="1 2">
    <name type="scientific">Bifidobacterium actinocoloniiforme DSM 22766</name>
    <dbReference type="NCBI Taxonomy" id="1437605"/>
    <lineage>
        <taxon>Bacteria</taxon>
        <taxon>Bacillati</taxon>
        <taxon>Actinomycetota</taxon>
        <taxon>Actinomycetes</taxon>
        <taxon>Bifidobacteriales</taxon>
        <taxon>Bifidobacteriaceae</taxon>
        <taxon>Bifidobacterium</taxon>
    </lineage>
</organism>
<evidence type="ECO:0000313" key="1">
    <source>
        <dbReference type="EMBL" id="KFI40388.1"/>
    </source>
</evidence>
<proteinExistence type="predicted"/>
<comment type="caution">
    <text evidence="1">The sequence shown here is derived from an EMBL/GenBank/DDBJ whole genome shotgun (WGS) entry which is preliminary data.</text>
</comment>
<reference evidence="1 2" key="1">
    <citation type="submission" date="2014-03" db="EMBL/GenBank/DDBJ databases">
        <title>Genomics of Bifidobacteria.</title>
        <authorList>
            <person name="Ventura M."/>
            <person name="Milani C."/>
            <person name="Lugli G.A."/>
        </authorList>
    </citation>
    <scope>NUCLEOTIDE SEQUENCE [LARGE SCALE GENOMIC DNA]</scope>
    <source>
        <strain evidence="1 2">DSM 22766</strain>
    </source>
</reference>
<name>A0A086Z1I8_9BIFI</name>